<evidence type="ECO:0000313" key="1">
    <source>
        <dbReference type="EMBL" id="GBC05865.1"/>
    </source>
</evidence>
<organism evidence="1 2">
    <name type="scientific">Rhizophagus clarus</name>
    <dbReference type="NCBI Taxonomy" id="94130"/>
    <lineage>
        <taxon>Eukaryota</taxon>
        <taxon>Fungi</taxon>
        <taxon>Fungi incertae sedis</taxon>
        <taxon>Mucoromycota</taxon>
        <taxon>Glomeromycotina</taxon>
        <taxon>Glomeromycetes</taxon>
        <taxon>Glomerales</taxon>
        <taxon>Glomeraceae</taxon>
        <taxon>Rhizophagus</taxon>
    </lineage>
</organism>
<evidence type="ECO:0000313" key="2">
    <source>
        <dbReference type="Proteomes" id="UP000247702"/>
    </source>
</evidence>
<keyword evidence="2" id="KW-1185">Reference proteome</keyword>
<protein>
    <submittedName>
        <fullName evidence="1">Uncharacterized protein</fullName>
    </submittedName>
</protein>
<gene>
    <name evidence="1" type="ORF">RclHR1_06480015</name>
</gene>
<dbReference type="EMBL" id="BEXD01004035">
    <property type="protein sequence ID" value="GBC05865.1"/>
    <property type="molecule type" value="Genomic_DNA"/>
</dbReference>
<sequence length="124" mass="14345">MLKNSPGLFTSKGPELHFEADHFKSQNSISRRTTLRVLELHFEADHFKSPELHLRQTTLSRLVWNSFRDGLYDISKADYCPEEVDRVISKSGTPLGADYDILKSETPLEVDYDISKIQTFHFKD</sequence>
<comment type="caution">
    <text evidence="1">The sequence shown here is derived from an EMBL/GenBank/DDBJ whole genome shotgun (WGS) entry which is preliminary data.</text>
</comment>
<name>A0A2Z6S4S8_9GLOM</name>
<dbReference type="AlphaFoldDB" id="A0A2Z6S4S8"/>
<reference evidence="1 2" key="1">
    <citation type="submission" date="2017-11" db="EMBL/GenBank/DDBJ databases">
        <title>The genome of Rhizophagus clarus HR1 reveals common genetic basis of auxotrophy among arbuscular mycorrhizal fungi.</title>
        <authorList>
            <person name="Kobayashi Y."/>
        </authorList>
    </citation>
    <scope>NUCLEOTIDE SEQUENCE [LARGE SCALE GENOMIC DNA]</scope>
    <source>
        <strain evidence="1 2">HR1</strain>
    </source>
</reference>
<accession>A0A2Z6S4S8</accession>
<proteinExistence type="predicted"/>
<dbReference type="Proteomes" id="UP000247702">
    <property type="component" value="Unassembled WGS sequence"/>
</dbReference>